<accession>A0ABR1FXQ0</accession>
<keyword evidence="2" id="KW-1185">Reference proteome</keyword>
<reference evidence="1 2" key="1">
    <citation type="submission" date="2024-03" db="EMBL/GenBank/DDBJ databases">
        <title>Aureococcus anophagefferens CCMP1851 and Kratosvirus quantuckense: Draft genome of a second virus-susceptible host strain in the model system.</title>
        <authorList>
            <person name="Chase E."/>
            <person name="Truchon A.R."/>
            <person name="Schepens W."/>
            <person name="Wilhelm S.W."/>
        </authorList>
    </citation>
    <scope>NUCLEOTIDE SEQUENCE [LARGE SCALE GENOMIC DNA]</scope>
    <source>
        <strain evidence="1 2">CCMP1851</strain>
    </source>
</reference>
<dbReference type="Gene3D" id="3.40.50.1240">
    <property type="entry name" value="Phosphoglycerate mutase-like"/>
    <property type="match status" value="2"/>
</dbReference>
<sequence>MASYYANTAKGEAGAALDARYAEIKAAQAKQQAHYANWLASGTVNCGALEETAASLGLSLDVATGRISYAPTFQKPDLGAELWYCRHGKTGGNTEPRVYQGYVDEPHNALNAIGKQQAEDAADKLEKLGVKPDLVVLSPLSRAAEGSTRERNSQLQSLISRSFSARAADTGKAFLRRNGSDRVAVETWPSSAEMQFGDWDNMMVKDMPTESICHLFYLAQNAVVKSAGRYVDPASGGAVPGENFVECLARMAGVLKSVQGALAALPSKHGPRPVALLYGHSMAGAALSILTGNGKTVDGESFLGFDGKYIMPNATPVQLL</sequence>
<dbReference type="InterPro" id="IPR013078">
    <property type="entry name" value="His_Pase_superF_clade-1"/>
</dbReference>
<gene>
    <name evidence="1" type="ORF">SO694_00054282</name>
</gene>
<evidence type="ECO:0000313" key="1">
    <source>
        <dbReference type="EMBL" id="KAK7241038.1"/>
    </source>
</evidence>
<evidence type="ECO:0000313" key="2">
    <source>
        <dbReference type="Proteomes" id="UP001363151"/>
    </source>
</evidence>
<dbReference type="Proteomes" id="UP001363151">
    <property type="component" value="Unassembled WGS sequence"/>
</dbReference>
<proteinExistence type="predicted"/>
<dbReference type="InterPro" id="IPR029033">
    <property type="entry name" value="His_PPase_superfam"/>
</dbReference>
<organism evidence="1 2">
    <name type="scientific">Aureococcus anophagefferens</name>
    <name type="common">Harmful bloom alga</name>
    <dbReference type="NCBI Taxonomy" id="44056"/>
    <lineage>
        <taxon>Eukaryota</taxon>
        <taxon>Sar</taxon>
        <taxon>Stramenopiles</taxon>
        <taxon>Ochrophyta</taxon>
        <taxon>Pelagophyceae</taxon>
        <taxon>Pelagomonadales</taxon>
        <taxon>Pelagomonadaceae</taxon>
        <taxon>Aureococcus</taxon>
    </lineage>
</organism>
<dbReference type="CDD" id="cd07067">
    <property type="entry name" value="HP_PGM_like"/>
    <property type="match status" value="1"/>
</dbReference>
<dbReference type="Pfam" id="PF00300">
    <property type="entry name" value="His_Phos_1"/>
    <property type="match status" value="1"/>
</dbReference>
<dbReference type="SUPFAM" id="SSF53254">
    <property type="entry name" value="Phosphoglycerate mutase-like"/>
    <property type="match status" value="1"/>
</dbReference>
<comment type="caution">
    <text evidence="1">The sequence shown here is derived from an EMBL/GenBank/DDBJ whole genome shotgun (WGS) entry which is preliminary data.</text>
</comment>
<name>A0ABR1FXQ0_AURAN</name>
<dbReference type="EMBL" id="JBBJCI010000207">
    <property type="protein sequence ID" value="KAK7241038.1"/>
    <property type="molecule type" value="Genomic_DNA"/>
</dbReference>
<protein>
    <submittedName>
        <fullName evidence="1">Histidine phosphatase superfamily protein</fullName>
    </submittedName>
</protein>